<keyword evidence="2" id="KW-1185">Reference proteome</keyword>
<comment type="caution">
    <text evidence="1">The sequence shown here is derived from an EMBL/GenBank/DDBJ whole genome shotgun (WGS) entry which is preliminary data.</text>
</comment>
<evidence type="ECO:0000313" key="1">
    <source>
        <dbReference type="EMBL" id="KAK3774491.1"/>
    </source>
</evidence>
<gene>
    <name evidence="1" type="ORF">RRG08_049427</name>
</gene>
<proteinExistence type="predicted"/>
<protein>
    <submittedName>
        <fullName evidence="1">Uncharacterized protein</fullName>
    </submittedName>
</protein>
<reference evidence="1" key="1">
    <citation type="journal article" date="2023" name="G3 (Bethesda)">
        <title>A reference genome for the long-term kleptoplast-retaining sea slug Elysia crispata morphotype clarki.</title>
        <authorList>
            <person name="Eastman K.E."/>
            <person name="Pendleton A.L."/>
            <person name="Shaikh M.A."/>
            <person name="Suttiyut T."/>
            <person name="Ogas R."/>
            <person name="Tomko P."/>
            <person name="Gavelis G."/>
            <person name="Widhalm J.R."/>
            <person name="Wisecaver J.H."/>
        </authorList>
    </citation>
    <scope>NUCLEOTIDE SEQUENCE</scope>
    <source>
        <strain evidence="1">ECLA1</strain>
    </source>
</reference>
<name>A0AAE0ZT51_9GAST</name>
<organism evidence="1 2">
    <name type="scientific">Elysia crispata</name>
    <name type="common">lettuce slug</name>
    <dbReference type="NCBI Taxonomy" id="231223"/>
    <lineage>
        <taxon>Eukaryota</taxon>
        <taxon>Metazoa</taxon>
        <taxon>Spiralia</taxon>
        <taxon>Lophotrochozoa</taxon>
        <taxon>Mollusca</taxon>
        <taxon>Gastropoda</taxon>
        <taxon>Heterobranchia</taxon>
        <taxon>Euthyneura</taxon>
        <taxon>Panpulmonata</taxon>
        <taxon>Sacoglossa</taxon>
        <taxon>Placobranchoidea</taxon>
        <taxon>Plakobranchidae</taxon>
        <taxon>Elysia</taxon>
    </lineage>
</organism>
<sequence length="84" mass="9304">MISERPPKSSSIIDDLLVSYQVSSFKFTSTRVMSYIKCVCGPTVLPYKNQLPRRHLAPSPSVAFSAKADVADIRVSMSPELNRS</sequence>
<accession>A0AAE0ZT51</accession>
<evidence type="ECO:0000313" key="2">
    <source>
        <dbReference type="Proteomes" id="UP001283361"/>
    </source>
</evidence>
<dbReference type="EMBL" id="JAWDGP010003406">
    <property type="protein sequence ID" value="KAK3774491.1"/>
    <property type="molecule type" value="Genomic_DNA"/>
</dbReference>
<dbReference type="Proteomes" id="UP001283361">
    <property type="component" value="Unassembled WGS sequence"/>
</dbReference>
<dbReference type="AlphaFoldDB" id="A0AAE0ZT51"/>